<dbReference type="UniPathway" id="UPA00562">
    <property type="reaction ID" value="UER00621"/>
</dbReference>
<sequence length="257" mass="28187">MHWNWDWGLDSWIRERKVYISTDSPKVPTTHQSNLTTKFLPPLPTNHLFQTIKNGKDINKMASTPLPLHPLLDTGAGLKPSKDTFPGGTLSCHCSTNKVTVELTSNVAHNHACGCSKCWKPSGALFSIVGVVPRENLRVTANEAKLSIVDAAAPIQRYACTECGVHLFGRIEVEHPFKGLDFVHVELSEEEGWQPVQFAGFVSSLIGQGLDPSLADVVRAQVKGLGLESYDALSPALMDAIAKWNAERDGVVFRSKF</sequence>
<name>A0A0U5C0G6_ASPCI</name>
<dbReference type="OMA" id="ECGTHMY"/>
<dbReference type="GO" id="GO:0008270">
    <property type="term" value="F:zinc ion binding"/>
    <property type="evidence" value="ECO:0007669"/>
    <property type="project" value="UniProtKB-UniRule"/>
</dbReference>
<dbReference type="EMBL" id="CDMC01000001">
    <property type="protein sequence ID" value="CEL00490.1"/>
    <property type="molecule type" value="Genomic_DNA"/>
</dbReference>
<comment type="cofactor">
    <cofactor evidence="5">
        <name>Zn(2+)</name>
        <dbReference type="ChEBI" id="CHEBI:29105"/>
    </cofactor>
    <text evidence="5">Binds 2 Zn(2+) ions per subunit.</text>
</comment>
<dbReference type="PANTHER" id="PTHR33337:SF40">
    <property type="entry name" value="CENP-V_GFA DOMAIN-CONTAINING PROTEIN-RELATED"/>
    <property type="match status" value="1"/>
</dbReference>
<accession>A0A0U5C0G6</accession>
<feature type="domain" description="CENP-V/GFA" evidence="6">
    <location>
        <begin position="85"/>
        <end position="231"/>
    </location>
</feature>
<dbReference type="Proteomes" id="UP000054771">
    <property type="component" value="Unassembled WGS sequence"/>
</dbReference>
<dbReference type="NCBIfam" id="TIGR02820">
    <property type="entry name" value="formald_GSH"/>
    <property type="match status" value="1"/>
</dbReference>
<feature type="binding site" evidence="5">
    <location>
        <position position="118"/>
    </location>
    <ligand>
        <name>Zn(2+)</name>
        <dbReference type="ChEBI" id="CHEBI:29105"/>
        <label>2</label>
        <note>catalytic</note>
    </ligand>
</feature>
<dbReference type="EC" id="4.4.1.22" evidence="5"/>
<dbReference type="SUPFAM" id="SSF51316">
    <property type="entry name" value="Mss4-like"/>
    <property type="match status" value="1"/>
</dbReference>
<feature type="binding site" evidence="5">
    <location>
        <position position="92"/>
    </location>
    <ligand>
        <name>Zn(2+)</name>
        <dbReference type="ChEBI" id="CHEBI:29105"/>
        <label>1</label>
        <note>structural</note>
    </ligand>
</feature>
<dbReference type="InterPro" id="IPR006913">
    <property type="entry name" value="CENP-V/GFA"/>
</dbReference>
<dbReference type="GO" id="GO:0046294">
    <property type="term" value="P:formaldehyde catabolic process"/>
    <property type="evidence" value="ECO:0007669"/>
    <property type="project" value="UniProtKB-UniRule"/>
</dbReference>
<evidence type="ECO:0000256" key="5">
    <source>
        <dbReference type="HAMAP-Rule" id="MF_03142"/>
    </source>
</evidence>
<dbReference type="Gene3D" id="3.90.1590.10">
    <property type="entry name" value="glutathione-dependent formaldehyde- activating enzyme (gfa)"/>
    <property type="match status" value="1"/>
</dbReference>
<comment type="similarity">
    <text evidence="1 5">Belongs to the Gfa family.</text>
</comment>
<gene>
    <name evidence="7" type="ORF">ASPCAL00090</name>
</gene>
<dbReference type="Pfam" id="PF04828">
    <property type="entry name" value="GFA"/>
    <property type="match status" value="1"/>
</dbReference>
<dbReference type="HAMAP" id="MF_00723">
    <property type="entry name" value="Formald_GSH"/>
    <property type="match status" value="1"/>
</dbReference>
<feature type="binding site" evidence="5">
    <location>
        <position position="160"/>
    </location>
    <ligand>
        <name>Zn(2+)</name>
        <dbReference type="ChEBI" id="CHEBI:29105"/>
        <label>1</label>
        <note>structural</note>
    </ligand>
</feature>
<reference evidence="8" key="1">
    <citation type="journal article" date="2016" name="Genome Announc.">
        <title>Draft genome sequences of fungus Aspergillus calidoustus.</title>
        <authorList>
            <person name="Horn F."/>
            <person name="Linde J."/>
            <person name="Mattern D.J."/>
            <person name="Walther G."/>
            <person name="Guthke R."/>
            <person name="Scherlach K."/>
            <person name="Martin K."/>
            <person name="Brakhage A.A."/>
            <person name="Petzke L."/>
            <person name="Valiante V."/>
        </authorList>
    </citation>
    <scope>NUCLEOTIDE SEQUENCE [LARGE SCALE GENOMIC DNA]</scope>
    <source>
        <strain evidence="8">SF006504</strain>
    </source>
</reference>
<evidence type="ECO:0000256" key="4">
    <source>
        <dbReference type="ARBA" id="ARBA00023239"/>
    </source>
</evidence>
<dbReference type="NCBIfam" id="NF003829">
    <property type="entry name" value="PRK05417.1"/>
    <property type="match status" value="1"/>
</dbReference>
<keyword evidence="4 5" id="KW-0456">Lyase</keyword>
<dbReference type="PROSITE" id="PS51891">
    <property type="entry name" value="CENP_V_GFA"/>
    <property type="match status" value="1"/>
</dbReference>
<comment type="pathway">
    <text evidence="5">One-carbon metabolism; formaldehyde degradation; formate from formaldehyde (glutathione route): step 1/3.</text>
</comment>
<dbReference type="GO" id="GO:0051907">
    <property type="term" value="F:S-(hydroxymethyl)glutathione synthase activity"/>
    <property type="evidence" value="ECO:0007669"/>
    <property type="project" value="UniProtKB-UniRule"/>
</dbReference>
<keyword evidence="2 5" id="KW-0479">Metal-binding</keyword>
<dbReference type="AlphaFoldDB" id="A0A0U5C0G6"/>
<feature type="binding site" evidence="5">
    <location>
        <position position="163"/>
    </location>
    <ligand>
        <name>Zn(2+)</name>
        <dbReference type="ChEBI" id="CHEBI:29105"/>
        <label>1</label>
        <note>structural</note>
    </ligand>
</feature>
<protein>
    <recommendedName>
        <fullName evidence="5">Putative glutathione-dependent formaldehyde-activating enzyme</fullName>
        <ecNumber evidence="5">4.4.1.22</ecNumber>
    </recommendedName>
    <alternativeName>
        <fullName evidence="5">S-(hydroxymethyl)glutathione synthase</fullName>
    </alternativeName>
</protein>
<comment type="catalytic activity">
    <reaction evidence="5">
        <text>S-(hydroxymethyl)glutathione = glutathione + formaldehyde</text>
        <dbReference type="Rhea" id="RHEA:22488"/>
        <dbReference type="ChEBI" id="CHEBI:16842"/>
        <dbReference type="ChEBI" id="CHEBI:57925"/>
        <dbReference type="ChEBI" id="CHEBI:58758"/>
        <dbReference type="EC" id="4.4.1.22"/>
    </reaction>
</comment>
<organism evidence="7 8">
    <name type="scientific">Aspergillus calidoustus</name>
    <dbReference type="NCBI Taxonomy" id="454130"/>
    <lineage>
        <taxon>Eukaryota</taxon>
        <taxon>Fungi</taxon>
        <taxon>Dikarya</taxon>
        <taxon>Ascomycota</taxon>
        <taxon>Pezizomycotina</taxon>
        <taxon>Eurotiomycetes</taxon>
        <taxon>Eurotiomycetidae</taxon>
        <taxon>Eurotiales</taxon>
        <taxon>Aspergillaceae</taxon>
        <taxon>Aspergillus</taxon>
        <taxon>Aspergillus subgen. Nidulantes</taxon>
    </lineage>
</organism>
<dbReference type="InterPro" id="IPR014185">
    <property type="entry name" value="Formald_GSH"/>
</dbReference>
<dbReference type="STRING" id="454130.A0A0U5C0G6"/>
<evidence type="ECO:0000313" key="7">
    <source>
        <dbReference type="EMBL" id="CEL00490.1"/>
    </source>
</evidence>
<feature type="binding site" evidence="5">
    <location>
        <position position="115"/>
    </location>
    <ligand>
        <name>Zn(2+)</name>
        <dbReference type="ChEBI" id="CHEBI:29105"/>
        <label>2</label>
        <note>catalytic</note>
    </ligand>
</feature>
<dbReference type="InterPro" id="IPR011057">
    <property type="entry name" value="Mss4-like_sf"/>
</dbReference>
<dbReference type="PANTHER" id="PTHR33337">
    <property type="entry name" value="GFA DOMAIN-CONTAINING PROTEIN"/>
    <property type="match status" value="1"/>
</dbReference>
<dbReference type="OrthoDB" id="3446116at2759"/>
<evidence type="ECO:0000256" key="1">
    <source>
        <dbReference type="ARBA" id="ARBA00005495"/>
    </source>
</evidence>
<evidence type="ECO:0000256" key="3">
    <source>
        <dbReference type="ARBA" id="ARBA00022833"/>
    </source>
</evidence>
<feature type="binding site" evidence="5">
    <location>
        <position position="94"/>
    </location>
    <ligand>
        <name>Zn(2+)</name>
        <dbReference type="ChEBI" id="CHEBI:29105"/>
        <label>1</label>
        <note>structural</note>
    </ligand>
</feature>
<evidence type="ECO:0000256" key="2">
    <source>
        <dbReference type="ARBA" id="ARBA00022723"/>
    </source>
</evidence>
<feature type="binding site" evidence="5">
    <location>
        <position position="113"/>
    </location>
    <ligand>
        <name>Zn(2+)</name>
        <dbReference type="ChEBI" id="CHEBI:29105"/>
        <label>2</label>
        <note>catalytic</note>
    </ligand>
</feature>
<evidence type="ECO:0000313" key="8">
    <source>
        <dbReference type="Proteomes" id="UP000054771"/>
    </source>
</evidence>
<proteinExistence type="inferred from homology"/>
<comment type="function">
    <text evidence="5">Catalyzes the condensation of formaldehyde and glutathione to S-hydroxymethylglutathione.</text>
</comment>
<keyword evidence="8" id="KW-1185">Reference proteome</keyword>
<keyword evidence="3 5" id="KW-0862">Zinc</keyword>
<evidence type="ECO:0000259" key="6">
    <source>
        <dbReference type="PROSITE" id="PS51891"/>
    </source>
</evidence>